<evidence type="ECO:0000313" key="2">
    <source>
        <dbReference type="Proteomes" id="UP000761380"/>
    </source>
</evidence>
<dbReference type="EMBL" id="SVBY01000008">
    <property type="protein sequence ID" value="MBE6091929.1"/>
    <property type="molecule type" value="Genomic_DNA"/>
</dbReference>
<organism evidence="1 2">
    <name type="scientific">Selenomonas ruminantium</name>
    <dbReference type="NCBI Taxonomy" id="971"/>
    <lineage>
        <taxon>Bacteria</taxon>
        <taxon>Bacillati</taxon>
        <taxon>Bacillota</taxon>
        <taxon>Negativicutes</taxon>
        <taxon>Selenomonadales</taxon>
        <taxon>Selenomonadaceae</taxon>
        <taxon>Selenomonas</taxon>
    </lineage>
</organism>
<dbReference type="AlphaFoldDB" id="A0A927ZWT9"/>
<accession>A0A927ZWT9</accession>
<comment type="caution">
    <text evidence="1">The sequence shown here is derived from an EMBL/GenBank/DDBJ whole genome shotgun (WGS) entry which is preliminary data.</text>
</comment>
<reference evidence="1" key="1">
    <citation type="submission" date="2019-04" db="EMBL/GenBank/DDBJ databases">
        <title>Evolution of Biomass-Degrading Anaerobic Consortia Revealed by Metagenomics.</title>
        <authorList>
            <person name="Peng X."/>
        </authorList>
    </citation>
    <scope>NUCLEOTIDE SEQUENCE</scope>
    <source>
        <strain evidence="1">SIG240</strain>
    </source>
</reference>
<name>A0A927ZWT9_SELRU</name>
<sequence length="180" mass="20190">MAMINKAISVSIKQKKEDTLYTVKWEELVNEHMEERQCKSTDFPRPELDNTLTALGEYIPDMCCIIKDQIRFLEVAGGTFEYTKVGTFLTLGVAISLKNGKSFDFRSPATMVNMKMQINEATTAEERFSALAAMLHDEILLYAQGQRAQTTLGLEGWTAEVIEDEEGGGQDDCVDEESTE</sequence>
<evidence type="ECO:0000313" key="1">
    <source>
        <dbReference type="EMBL" id="MBE6091929.1"/>
    </source>
</evidence>
<protein>
    <submittedName>
        <fullName evidence="1">Uncharacterized protein</fullName>
    </submittedName>
</protein>
<dbReference type="Proteomes" id="UP000761380">
    <property type="component" value="Unassembled WGS sequence"/>
</dbReference>
<gene>
    <name evidence="1" type="ORF">E7201_01940</name>
</gene>
<proteinExistence type="predicted"/>